<feature type="compositionally biased region" description="Acidic residues" evidence="9">
    <location>
        <begin position="589"/>
        <end position="600"/>
    </location>
</feature>
<feature type="transmembrane region" description="Helical" evidence="10">
    <location>
        <begin position="341"/>
        <end position="361"/>
    </location>
</feature>
<comment type="subcellular location">
    <subcellularLocation>
        <location evidence="1">Membrane</location>
        <topology evidence="1">Multi-pass membrane protein</topology>
    </subcellularLocation>
</comment>
<feature type="compositionally biased region" description="Basic and acidic residues" evidence="9">
    <location>
        <begin position="601"/>
        <end position="615"/>
    </location>
</feature>
<evidence type="ECO:0000256" key="8">
    <source>
        <dbReference type="RuleBase" id="RU003857"/>
    </source>
</evidence>
<feature type="region of interest" description="Disordered" evidence="9">
    <location>
        <begin position="563"/>
        <end position="627"/>
    </location>
</feature>
<feature type="compositionally biased region" description="Acidic residues" evidence="9">
    <location>
        <begin position="568"/>
        <end position="580"/>
    </location>
</feature>
<feature type="domain" description="Potassium channel" evidence="11">
    <location>
        <begin position="121"/>
        <end position="182"/>
    </location>
</feature>
<keyword evidence="12" id="KW-1185">Reference proteome</keyword>
<keyword evidence="7 8" id="KW-0407">Ion channel</keyword>
<name>A0A914HRY1_GLORO</name>
<keyword evidence="2 8" id="KW-0813">Transport</keyword>
<dbReference type="InterPro" id="IPR003280">
    <property type="entry name" value="2pore_dom_K_chnl"/>
</dbReference>
<dbReference type="AlphaFoldDB" id="A0A914HRY1"/>
<evidence type="ECO:0000256" key="3">
    <source>
        <dbReference type="ARBA" id="ARBA00022692"/>
    </source>
</evidence>
<dbReference type="Gene3D" id="1.10.287.70">
    <property type="match status" value="1"/>
</dbReference>
<keyword evidence="6 10" id="KW-0472">Membrane</keyword>
<feature type="transmembrane region" description="Helical" evidence="10">
    <location>
        <begin position="316"/>
        <end position="335"/>
    </location>
</feature>
<evidence type="ECO:0000256" key="4">
    <source>
        <dbReference type="ARBA" id="ARBA00022989"/>
    </source>
</evidence>
<dbReference type="SUPFAM" id="SSF81324">
    <property type="entry name" value="Voltage-gated potassium channels"/>
    <property type="match status" value="2"/>
</dbReference>
<dbReference type="GO" id="GO:0030322">
    <property type="term" value="P:stabilization of membrane potential"/>
    <property type="evidence" value="ECO:0007669"/>
    <property type="project" value="TreeGrafter"/>
</dbReference>
<dbReference type="PANTHER" id="PTHR11003:SF312">
    <property type="entry name" value="POTASSIUM CHANNEL DOMAIN-CONTAINING PROTEIN"/>
    <property type="match status" value="1"/>
</dbReference>
<feature type="domain" description="Potassium channel" evidence="11">
    <location>
        <begin position="322"/>
        <end position="394"/>
    </location>
</feature>
<evidence type="ECO:0000256" key="10">
    <source>
        <dbReference type="SAM" id="Phobius"/>
    </source>
</evidence>
<dbReference type="Pfam" id="PF07885">
    <property type="entry name" value="Ion_trans_2"/>
    <property type="match status" value="2"/>
</dbReference>
<evidence type="ECO:0000259" key="11">
    <source>
        <dbReference type="Pfam" id="PF07885"/>
    </source>
</evidence>
<feature type="transmembrane region" description="Helical" evidence="10">
    <location>
        <begin position="368"/>
        <end position="390"/>
    </location>
</feature>
<feature type="transmembrane region" description="Helical" evidence="10">
    <location>
        <begin position="38"/>
        <end position="58"/>
    </location>
</feature>
<evidence type="ECO:0000256" key="7">
    <source>
        <dbReference type="ARBA" id="ARBA00023303"/>
    </source>
</evidence>
<dbReference type="InterPro" id="IPR013099">
    <property type="entry name" value="K_chnl_dom"/>
</dbReference>
<reference evidence="13" key="1">
    <citation type="submission" date="2022-11" db="UniProtKB">
        <authorList>
            <consortium name="WormBaseParasite"/>
        </authorList>
    </citation>
    <scope>IDENTIFICATION</scope>
</reference>
<evidence type="ECO:0000256" key="6">
    <source>
        <dbReference type="ARBA" id="ARBA00023136"/>
    </source>
</evidence>
<dbReference type="GO" id="GO:0022841">
    <property type="term" value="F:potassium ion leak channel activity"/>
    <property type="evidence" value="ECO:0007669"/>
    <property type="project" value="TreeGrafter"/>
</dbReference>
<accession>A0A914HRY1</accession>
<dbReference type="PRINTS" id="PR01333">
    <property type="entry name" value="2POREKCHANEL"/>
</dbReference>
<keyword evidence="4 10" id="KW-1133">Transmembrane helix</keyword>
<organism evidence="12 13">
    <name type="scientific">Globodera rostochiensis</name>
    <name type="common">Golden nematode worm</name>
    <name type="synonym">Heterodera rostochiensis</name>
    <dbReference type="NCBI Taxonomy" id="31243"/>
    <lineage>
        <taxon>Eukaryota</taxon>
        <taxon>Metazoa</taxon>
        <taxon>Ecdysozoa</taxon>
        <taxon>Nematoda</taxon>
        <taxon>Chromadorea</taxon>
        <taxon>Rhabditida</taxon>
        <taxon>Tylenchina</taxon>
        <taxon>Tylenchomorpha</taxon>
        <taxon>Tylenchoidea</taxon>
        <taxon>Heteroderidae</taxon>
        <taxon>Heteroderinae</taxon>
        <taxon>Globodera</taxon>
    </lineage>
</organism>
<evidence type="ECO:0000256" key="9">
    <source>
        <dbReference type="SAM" id="MobiDB-lite"/>
    </source>
</evidence>
<dbReference type="GO" id="GO:0005886">
    <property type="term" value="C:plasma membrane"/>
    <property type="evidence" value="ECO:0007669"/>
    <property type="project" value="TreeGrafter"/>
</dbReference>
<keyword evidence="3 8" id="KW-0812">Transmembrane</keyword>
<evidence type="ECO:0000313" key="13">
    <source>
        <dbReference type="WBParaSite" id="Gr19_v10_g4109.t1"/>
    </source>
</evidence>
<evidence type="ECO:0000256" key="2">
    <source>
        <dbReference type="ARBA" id="ARBA00022448"/>
    </source>
</evidence>
<dbReference type="WBParaSite" id="Gr19_v10_g4109.t1">
    <property type="protein sequence ID" value="Gr19_v10_g4109.t1"/>
    <property type="gene ID" value="Gr19_v10_g4109"/>
</dbReference>
<protein>
    <submittedName>
        <fullName evidence="13">Potassium channel domain-containing protein</fullName>
    </submittedName>
</protein>
<keyword evidence="5 8" id="KW-0406">Ion transport</keyword>
<proteinExistence type="inferred from homology"/>
<evidence type="ECO:0000313" key="12">
    <source>
        <dbReference type="Proteomes" id="UP000887572"/>
    </source>
</evidence>
<evidence type="ECO:0000256" key="1">
    <source>
        <dbReference type="ARBA" id="ARBA00004141"/>
    </source>
</evidence>
<dbReference type="GO" id="GO:0015271">
    <property type="term" value="F:outward rectifier potassium channel activity"/>
    <property type="evidence" value="ECO:0007669"/>
    <property type="project" value="TreeGrafter"/>
</dbReference>
<dbReference type="PANTHER" id="PTHR11003">
    <property type="entry name" value="POTASSIUM CHANNEL, SUBFAMILY K"/>
    <property type="match status" value="1"/>
</dbReference>
<dbReference type="Proteomes" id="UP000887572">
    <property type="component" value="Unplaced"/>
</dbReference>
<evidence type="ECO:0000256" key="5">
    <source>
        <dbReference type="ARBA" id="ARBA00023065"/>
    </source>
</evidence>
<sequence length="627" mass="71507">MAPPKKNGTTKTSRLWQRLSKMFRAVKKLCRAWHINHLAPMGFIGLYMLVGAIFFWLAEKNVELDAIAKKKELYLSIRSECISNMESAVGVNWTSREKSNRLAELVDRLFTKLGKLAGADGEGQPQWTFMAAMYFSGTLFTTIGYGDIACETAIGRIGTIIYSVIGIPLTLITLNELGKFLYKCINEIMAVVSSRWNECIKPLFFCCCFRHGTKIPLDLPPTPMSPSIRQAQKELERKTTHFFKDQRIAQKELVFDYDLKSVSGDKKFSESSAGGEVLSLDVERAAFLTTAVTSTKREHSQQQLGILGEEAPRMHVLVAIFFTVSWLFFCAALFAHVEDWTYGQAMYFVCISLLTVGLGDVKVSQREYMVLFFFFMMIGLSLVSMCINVIQNSIEDFYKRLLMQMLEKGDPNSLRNNRLAKFLLPLLSKEKKAFMMQQVQEEAQRSGMEIPPIFDNLDQMFEKPARKESEAPSEPTPPAQEPEILIDSLFNQMADRTALSHEQQMSSLMIPLNLHVRRDSFQLEPKLMRLIPYIDKELKPEEEERLIKLKLRSANKLFKEAMSGKEVWDEDDLKEDEQPADVEQQHERDEDDEEEDGEGGGDDRGEEDGRGEVHGGESNSEEENKYI</sequence>
<comment type="similarity">
    <text evidence="8">Belongs to the two pore domain potassium channel (TC 1.A.1.8) family.</text>
</comment>